<reference evidence="11" key="1">
    <citation type="journal article" date="2021" name="Open Biol.">
        <title>Shared evolutionary footprints suggest mitochondrial oxidative damage underlies multiple complex I losses in fungi.</title>
        <authorList>
            <person name="Schikora-Tamarit M.A."/>
            <person name="Marcet-Houben M."/>
            <person name="Nosek J."/>
            <person name="Gabaldon T."/>
        </authorList>
    </citation>
    <scope>NUCLEOTIDE SEQUENCE</scope>
    <source>
        <strain evidence="11">CBS2887</strain>
    </source>
</reference>
<reference evidence="11" key="2">
    <citation type="submission" date="2021-01" db="EMBL/GenBank/DDBJ databases">
        <authorList>
            <person name="Schikora-Tamarit M.A."/>
        </authorList>
    </citation>
    <scope>NUCLEOTIDE SEQUENCE</scope>
    <source>
        <strain evidence="11">CBS2887</strain>
    </source>
</reference>
<comment type="catalytic activity">
    <reaction evidence="9">
        <text>tRNA(Pro) + L-proline + ATP = L-prolyl-tRNA(Pro) + AMP + diphosphate</text>
        <dbReference type="Rhea" id="RHEA:14305"/>
        <dbReference type="Rhea" id="RHEA-COMP:9700"/>
        <dbReference type="Rhea" id="RHEA-COMP:9702"/>
        <dbReference type="ChEBI" id="CHEBI:30616"/>
        <dbReference type="ChEBI" id="CHEBI:33019"/>
        <dbReference type="ChEBI" id="CHEBI:60039"/>
        <dbReference type="ChEBI" id="CHEBI:78442"/>
        <dbReference type="ChEBI" id="CHEBI:78532"/>
        <dbReference type="ChEBI" id="CHEBI:456215"/>
        <dbReference type="EC" id="6.1.1.15"/>
    </reaction>
</comment>
<organism evidence="11 12">
    <name type="scientific">Wickerhamomyces pijperi</name>
    <name type="common">Yeast</name>
    <name type="synonym">Pichia pijperi</name>
    <dbReference type="NCBI Taxonomy" id="599730"/>
    <lineage>
        <taxon>Eukaryota</taxon>
        <taxon>Fungi</taxon>
        <taxon>Dikarya</taxon>
        <taxon>Ascomycota</taxon>
        <taxon>Saccharomycotina</taxon>
        <taxon>Saccharomycetes</taxon>
        <taxon>Phaffomycetales</taxon>
        <taxon>Wickerhamomycetaceae</taxon>
        <taxon>Wickerhamomyces</taxon>
    </lineage>
</organism>
<dbReference type="Proteomes" id="UP000774326">
    <property type="component" value="Unassembled WGS sequence"/>
</dbReference>
<evidence type="ECO:0000256" key="2">
    <source>
        <dbReference type="ARBA" id="ARBA00012831"/>
    </source>
</evidence>
<dbReference type="InterPro" id="IPR004500">
    <property type="entry name" value="Pro-tRNA-synth_IIa_bac-type"/>
</dbReference>
<feature type="domain" description="Aminoacyl-transfer RNA synthetases class-II family profile" evidence="10">
    <location>
        <begin position="87"/>
        <end position="476"/>
    </location>
</feature>
<dbReference type="InterPro" id="IPR045864">
    <property type="entry name" value="aa-tRNA-synth_II/BPL/LPL"/>
</dbReference>
<comment type="caution">
    <text evidence="11">The sequence shown here is derived from an EMBL/GenBank/DDBJ whole genome shotgun (WGS) entry which is preliminary data.</text>
</comment>
<dbReference type="PANTHER" id="PTHR42753:SF2">
    <property type="entry name" value="PROLINE--TRNA LIGASE"/>
    <property type="match status" value="1"/>
</dbReference>
<dbReference type="Gene3D" id="3.40.50.800">
    <property type="entry name" value="Anticodon-binding domain"/>
    <property type="match status" value="1"/>
</dbReference>
<dbReference type="PRINTS" id="PR01046">
    <property type="entry name" value="TRNASYNTHPRO"/>
</dbReference>
<dbReference type="PANTHER" id="PTHR42753">
    <property type="entry name" value="MITOCHONDRIAL RIBOSOME PROTEIN L39/PROLYL-TRNA LIGASE FAMILY MEMBER"/>
    <property type="match status" value="1"/>
</dbReference>
<keyword evidence="4" id="KW-0547">Nucleotide-binding</keyword>
<keyword evidence="7" id="KW-0030">Aminoacyl-tRNA synthetase</keyword>
<comment type="similarity">
    <text evidence="1">Belongs to the class-II aminoacyl-tRNA synthetase family.</text>
</comment>
<evidence type="ECO:0000313" key="12">
    <source>
        <dbReference type="Proteomes" id="UP000774326"/>
    </source>
</evidence>
<dbReference type="InterPro" id="IPR002316">
    <property type="entry name" value="Pro-tRNA-ligase_IIa"/>
</dbReference>
<evidence type="ECO:0000256" key="8">
    <source>
        <dbReference type="ARBA" id="ARBA00029731"/>
    </source>
</evidence>
<dbReference type="Pfam" id="PF00587">
    <property type="entry name" value="tRNA-synt_2b"/>
    <property type="match status" value="1"/>
</dbReference>
<dbReference type="GO" id="GO:0004827">
    <property type="term" value="F:proline-tRNA ligase activity"/>
    <property type="evidence" value="ECO:0007669"/>
    <property type="project" value="UniProtKB-EC"/>
</dbReference>
<dbReference type="GO" id="GO:0005524">
    <property type="term" value="F:ATP binding"/>
    <property type="evidence" value="ECO:0007669"/>
    <property type="project" value="UniProtKB-KW"/>
</dbReference>
<evidence type="ECO:0000256" key="1">
    <source>
        <dbReference type="ARBA" id="ARBA00008226"/>
    </source>
</evidence>
<dbReference type="AlphaFoldDB" id="A0A9P8TMT2"/>
<dbReference type="OrthoDB" id="10267474at2759"/>
<protein>
    <recommendedName>
        <fullName evidence="2">proline--tRNA ligase</fullName>
        <ecNumber evidence="2">6.1.1.15</ecNumber>
    </recommendedName>
    <alternativeName>
        <fullName evidence="8">Prolyl-tRNA synthetase</fullName>
    </alternativeName>
</protein>
<dbReference type="NCBIfam" id="TIGR00409">
    <property type="entry name" value="proS_fam_II"/>
    <property type="match status" value="1"/>
</dbReference>
<evidence type="ECO:0000259" key="10">
    <source>
        <dbReference type="PROSITE" id="PS50862"/>
    </source>
</evidence>
<evidence type="ECO:0000256" key="9">
    <source>
        <dbReference type="ARBA" id="ARBA00047671"/>
    </source>
</evidence>
<dbReference type="EMBL" id="JAEUBG010002052">
    <property type="protein sequence ID" value="KAH3685353.1"/>
    <property type="molecule type" value="Genomic_DNA"/>
</dbReference>
<keyword evidence="6" id="KW-0648">Protein biosynthesis</keyword>
<dbReference type="EC" id="6.1.1.15" evidence="2"/>
<dbReference type="Gene3D" id="3.30.930.10">
    <property type="entry name" value="Bira Bifunctional Protein, Domain 2"/>
    <property type="match status" value="2"/>
</dbReference>
<dbReference type="InterPro" id="IPR002314">
    <property type="entry name" value="aa-tRNA-synt_IIb"/>
</dbReference>
<dbReference type="InterPro" id="IPR050062">
    <property type="entry name" value="Pro-tRNA_synthetase"/>
</dbReference>
<evidence type="ECO:0000256" key="5">
    <source>
        <dbReference type="ARBA" id="ARBA00022840"/>
    </source>
</evidence>
<evidence type="ECO:0000256" key="6">
    <source>
        <dbReference type="ARBA" id="ARBA00022917"/>
    </source>
</evidence>
<accession>A0A9P8TMT2</accession>
<sequence length="603" mass="69086">MLRYTRRLNVCKQLSTGTVRPLLRAISATNLRLHSSTPHPTTSSISNQLLFTSTNHLKAKSLDDVHSYQLLQDLGFLTQSQAGITHWHPLGLKVLRKLENIIRNRMDQIGFEEFELSSISSKALWSQTGRWGNTELFKISNDENLCLAPTHEEEITKLIKDAQLNHKNLPVLTYQITRKYRYEKRPRMGLLRGREFVMKDAYSFDVDYPAAMKTYDNVNKAYLNIFKNDLKLPFEVAKADSGDIGGSMSHEWHFVNDKGEDLLYKCNSCGDVSNVEKASSYPDLDAEGFEFAKAANVKYLLTKDNETLVSCYYPTDREFNVSSLTEYIDDLDLKSLNLPLEEVLARFQSTDTDVILKKFIRVMDLRINDQTDLPDFPITMFQKNNFSMITDLSIVEPVEGEICIECEEGQLESMKAIEVGHTFYLGKKYSEAMSAKFVNKDNKPEIFDMGCYGIGVSRIIGAIAEITKDSEGFRWPSVISPYDFSLVVAPKVEESLVEKFKSNVNGLTFNHFENDKVLFGNKIRLAKMIGTPLVVILGKNWPLVEIEVRGKRWVDADTPEYKQLQEIKGEQWQWTTEIKGNVEKHYVHKDHFRDVVQSLLKNL</sequence>
<dbReference type="GO" id="GO:0006433">
    <property type="term" value="P:prolyl-tRNA aminoacylation"/>
    <property type="evidence" value="ECO:0007669"/>
    <property type="project" value="InterPro"/>
</dbReference>
<dbReference type="InterPro" id="IPR036621">
    <property type="entry name" value="Anticodon-bd_dom_sf"/>
</dbReference>
<keyword evidence="5" id="KW-0067">ATP-binding</keyword>
<proteinExistence type="inferred from homology"/>
<dbReference type="InterPro" id="IPR006195">
    <property type="entry name" value="aa-tRNA-synth_II"/>
</dbReference>
<keyword evidence="12" id="KW-1185">Reference proteome</keyword>
<keyword evidence="3" id="KW-0436">Ligase</keyword>
<dbReference type="SUPFAM" id="SSF55681">
    <property type="entry name" value="Class II aaRS and biotin synthetases"/>
    <property type="match status" value="1"/>
</dbReference>
<evidence type="ECO:0000256" key="4">
    <source>
        <dbReference type="ARBA" id="ARBA00022741"/>
    </source>
</evidence>
<evidence type="ECO:0000256" key="3">
    <source>
        <dbReference type="ARBA" id="ARBA00022598"/>
    </source>
</evidence>
<dbReference type="PROSITE" id="PS50862">
    <property type="entry name" value="AA_TRNA_LIGASE_II"/>
    <property type="match status" value="1"/>
</dbReference>
<dbReference type="GO" id="GO:0005739">
    <property type="term" value="C:mitochondrion"/>
    <property type="evidence" value="ECO:0007669"/>
    <property type="project" value="TreeGrafter"/>
</dbReference>
<name>A0A9P8TMT2_WICPI</name>
<evidence type="ECO:0000256" key="7">
    <source>
        <dbReference type="ARBA" id="ARBA00023146"/>
    </source>
</evidence>
<evidence type="ECO:0000313" key="11">
    <source>
        <dbReference type="EMBL" id="KAH3685353.1"/>
    </source>
</evidence>
<gene>
    <name evidence="11" type="ORF">WICPIJ_003705</name>
</gene>